<accession>A0ACC1N567</accession>
<name>A0ACC1N567_9PEZI</name>
<organism evidence="1 2">
    <name type="scientific">Xylaria curta</name>
    <dbReference type="NCBI Taxonomy" id="42375"/>
    <lineage>
        <taxon>Eukaryota</taxon>
        <taxon>Fungi</taxon>
        <taxon>Dikarya</taxon>
        <taxon>Ascomycota</taxon>
        <taxon>Pezizomycotina</taxon>
        <taxon>Sordariomycetes</taxon>
        <taxon>Xylariomycetidae</taxon>
        <taxon>Xylariales</taxon>
        <taxon>Xylariaceae</taxon>
        <taxon>Xylaria</taxon>
    </lineage>
</organism>
<dbReference type="Proteomes" id="UP001143856">
    <property type="component" value="Unassembled WGS sequence"/>
</dbReference>
<evidence type="ECO:0000313" key="1">
    <source>
        <dbReference type="EMBL" id="KAJ2974430.1"/>
    </source>
</evidence>
<evidence type="ECO:0000313" key="2">
    <source>
        <dbReference type="Proteomes" id="UP001143856"/>
    </source>
</evidence>
<sequence length="264" mass="30265">MRFINTITLELEDHLETIPRYAILSHTWGDGEVTLQDWSNPTIRDQLLSLLNELENENPMPDGTQEPLRVAQLNGAQIESDDYYWRRRLGLNNPIDSFGYWKILNTCLQARKDGLGHLWVDTNCIDKTSSAELSEAINSMYIWYRNSSICYAYLSDVRISDPTYTATYLATGKSISNLHGSSLDSFRKSRWFRRGWTLQELLAPKKVCFYSRTWTPIGTKKDMAPLLAELTRVGEQYLLSHDYAARGHRVLPARVCSSQYAVAA</sequence>
<protein>
    <submittedName>
        <fullName evidence="1">Uncharacterized protein</fullName>
    </submittedName>
</protein>
<reference evidence="1" key="1">
    <citation type="submission" date="2022-10" db="EMBL/GenBank/DDBJ databases">
        <title>Genome Sequence of Xylaria curta.</title>
        <authorList>
            <person name="Buettner E."/>
        </authorList>
    </citation>
    <scope>NUCLEOTIDE SEQUENCE</scope>
    <source>
        <strain evidence="1">Babe10</strain>
    </source>
</reference>
<proteinExistence type="predicted"/>
<gene>
    <name evidence="1" type="ORF">NUW58_g8661</name>
</gene>
<dbReference type="EMBL" id="JAPDGR010002734">
    <property type="protein sequence ID" value="KAJ2974430.1"/>
    <property type="molecule type" value="Genomic_DNA"/>
</dbReference>
<keyword evidence="2" id="KW-1185">Reference proteome</keyword>
<comment type="caution">
    <text evidence="1">The sequence shown here is derived from an EMBL/GenBank/DDBJ whole genome shotgun (WGS) entry which is preliminary data.</text>
</comment>